<evidence type="ECO:0000313" key="8">
    <source>
        <dbReference type="EMBL" id="GAA4504278.1"/>
    </source>
</evidence>
<comment type="subcellular location">
    <subcellularLocation>
        <location evidence="1 7">Cell membrane</location>
        <topology evidence="1 7">Multi-pass membrane protein</topology>
    </subcellularLocation>
</comment>
<keyword evidence="9" id="KW-1185">Reference proteome</keyword>
<evidence type="ECO:0000256" key="1">
    <source>
        <dbReference type="ARBA" id="ARBA00004651"/>
    </source>
</evidence>
<feature type="transmembrane region" description="Helical" evidence="7">
    <location>
        <begin position="185"/>
        <end position="202"/>
    </location>
</feature>
<proteinExistence type="inferred from homology"/>
<keyword evidence="3" id="KW-0997">Cell inner membrane</keyword>
<keyword evidence="2 7" id="KW-1003">Cell membrane</keyword>
<feature type="transmembrane region" description="Helical" evidence="7">
    <location>
        <begin position="214"/>
        <end position="236"/>
    </location>
</feature>
<name>A0ABP8QL06_9GAMM</name>
<feature type="transmembrane region" description="Helical" evidence="7">
    <location>
        <begin position="242"/>
        <end position="266"/>
    </location>
</feature>
<feature type="transmembrane region" description="Helical" evidence="7">
    <location>
        <begin position="34"/>
        <end position="61"/>
    </location>
</feature>
<keyword evidence="4 7" id="KW-0812">Transmembrane</keyword>
<dbReference type="PANTHER" id="PTHR30213">
    <property type="entry name" value="INNER MEMBRANE PROTEIN YHJD"/>
    <property type="match status" value="1"/>
</dbReference>
<feature type="transmembrane region" description="Helical" evidence="7">
    <location>
        <begin position="101"/>
        <end position="120"/>
    </location>
</feature>
<dbReference type="PANTHER" id="PTHR30213:SF0">
    <property type="entry name" value="UPF0761 MEMBRANE PROTEIN YIHY"/>
    <property type="match status" value="1"/>
</dbReference>
<evidence type="ECO:0000256" key="5">
    <source>
        <dbReference type="ARBA" id="ARBA00022989"/>
    </source>
</evidence>
<evidence type="ECO:0000313" key="9">
    <source>
        <dbReference type="Proteomes" id="UP001501321"/>
    </source>
</evidence>
<protein>
    <recommendedName>
        <fullName evidence="7">UPF0761 membrane protein GCM10023095_31940</fullName>
    </recommendedName>
</protein>
<evidence type="ECO:0000256" key="7">
    <source>
        <dbReference type="HAMAP-Rule" id="MF_00672"/>
    </source>
</evidence>
<dbReference type="Proteomes" id="UP001501321">
    <property type="component" value="Unassembled WGS sequence"/>
</dbReference>
<sequence length="286" mass="31676">MSILASSKPLKLHRRLLPFLRCFLRRSREDRLPVLAGHLAYVTLLSLVPLVAVVFAVLAYLPAFEQVQRQLEAFVFENFLPTAGEVIHDYLLTFVGNASRTTSFGLLALMVVALLLISAIDENLNHIWRSRGKRRLSTTIAVYWLVLTLGPLLVGASLLATSYVVSLRLFDGELVVGVMSRLLGLLPLLLSFCAMLLIYLLVPNVKVQLRHALLGALVAALLFEGAKKGFAFYITHFTSYQLIYGALAVIPILFVWVYLSWLIVLLGAEVTATLGEQAQGDGPQWD</sequence>
<keyword evidence="5 7" id="KW-1133">Transmembrane helix</keyword>
<reference evidence="9" key="1">
    <citation type="journal article" date="2019" name="Int. J. Syst. Evol. Microbiol.">
        <title>The Global Catalogue of Microorganisms (GCM) 10K type strain sequencing project: providing services to taxonomists for standard genome sequencing and annotation.</title>
        <authorList>
            <consortium name="The Broad Institute Genomics Platform"/>
            <consortium name="The Broad Institute Genome Sequencing Center for Infectious Disease"/>
            <person name="Wu L."/>
            <person name="Ma J."/>
        </authorList>
    </citation>
    <scope>NUCLEOTIDE SEQUENCE [LARGE SCALE GENOMIC DNA]</scope>
    <source>
        <strain evidence="9">JCM 32226</strain>
    </source>
</reference>
<evidence type="ECO:0000256" key="6">
    <source>
        <dbReference type="ARBA" id="ARBA00023136"/>
    </source>
</evidence>
<comment type="caution">
    <text evidence="8">The sequence shown here is derived from an EMBL/GenBank/DDBJ whole genome shotgun (WGS) entry which is preliminary data.</text>
</comment>
<dbReference type="HAMAP" id="MF_00672">
    <property type="entry name" value="UPF0761"/>
    <property type="match status" value="1"/>
</dbReference>
<gene>
    <name evidence="8" type="ORF">GCM10023095_31940</name>
</gene>
<dbReference type="NCBIfam" id="NF002457">
    <property type="entry name" value="PRK01637.1"/>
    <property type="match status" value="1"/>
</dbReference>
<dbReference type="EMBL" id="BAABFC010000029">
    <property type="protein sequence ID" value="GAA4504278.1"/>
    <property type="molecule type" value="Genomic_DNA"/>
</dbReference>
<organism evidence="8 9">
    <name type="scientific">Pseudaeromonas paramecii</name>
    <dbReference type="NCBI Taxonomy" id="2138166"/>
    <lineage>
        <taxon>Bacteria</taxon>
        <taxon>Pseudomonadati</taxon>
        <taxon>Pseudomonadota</taxon>
        <taxon>Gammaproteobacteria</taxon>
        <taxon>Aeromonadales</taxon>
        <taxon>Aeromonadaceae</taxon>
        <taxon>Pseudaeromonas</taxon>
    </lineage>
</organism>
<dbReference type="InterPro" id="IPR017039">
    <property type="entry name" value="Virul_fac_BrkB"/>
</dbReference>
<keyword evidence="6 7" id="KW-0472">Membrane</keyword>
<dbReference type="PIRSF" id="PIRSF035875">
    <property type="entry name" value="RNase_BN"/>
    <property type="match status" value="1"/>
</dbReference>
<dbReference type="NCBIfam" id="TIGR00765">
    <property type="entry name" value="yihY_not_rbn"/>
    <property type="match status" value="1"/>
</dbReference>
<comment type="similarity">
    <text evidence="7">Belongs to the UPF0761 family.</text>
</comment>
<evidence type="ECO:0000256" key="4">
    <source>
        <dbReference type="ARBA" id="ARBA00022692"/>
    </source>
</evidence>
<dbReference type="Pfam" id="PF03631">
    <property type="entry name" value="Virul_fac_BrkB"/>
    <property type="match status" value="1"/>
</dbReference>
<accession>A0ABP8QL06</accession>
<feature type="transmembrane region" description="Helical" evidence="7">
    <location>
        <begin position="141"/>
        <end position="165"/>
    </location>
</feature>
<dbReference type="InterPro" id="IPR023679">
    <property type="entry name" value="UPF0761_bac"/>
</dbReference>
<evidence type="ECO:0000256" key="2">
    <source>
        <dbReference type="ARBA" id="ARBA00022475"/>
    </source>
</evidence>
<evidence type="ECO:0000256" key="3">
    <source>
        <dbReference type="ARBA" id="ARBA00022519"/>
    </source>
</evidence>